<evidence type="ECO:0000313" key="6">
    <source>
        <dbReference type="Proteomes" id="UP000721442"/>
    </source>
</evidence>
<reference evidence="5" key="2">
    <citation type="journal article" date="2021" name="PeerJ">
        <title>Extensive microbial diversity within the chicken gut microbiome revealed by metagenomics and culture.</title>
        <authorList>
            <person name="Gilroy R."/>
            <person name="Ravi A."/>
            <person name="Getino M."/>
            <person name="Pursley I."/>
            <person name="Horton D.L."/>
            <person name="Alikhan N.F."/>
            <person name="Baker D."/>
            <person name="Gharbi K."/>
            <person name="Hall N."/>
            <person name="Watson M."/>
            <person name="Adriaenssens E.M."/>
            <person name="Foster-Nyarko E."/>
            <person name="Jarju S."/>
            <person name="Secka A."/>
            <person name="Antonio M."/>
            <person name="Oren A."/>
            <person name="Chaudhuri R.R."/>
            <person name="La Ragione R."/>
            <person name="Hildebrand F."/>
            <person name="Pallen M.J."/>
        </authorList>
    </citation>
    <scope>NUCLEOTIDE SEQUENCE</scope>
    <source>
        <strain evidence="5">B1-16210</strain>
    </source>
</reference>
<dbReference type="Gene3D" id="2.60.40.3500">
    <property type="match status" value="1"/>
</dbReference>
<dbReference type="Proteomes" id="UP000721442">
    <property type="component" value="Unassembled WGS sequence"/>
</dbReference>
<dbReference type="AlphaFoldDB" id="A0A940DF59"/>
<evidence type="ECO:0000256" key="3">
    <source>
        <dbReference type="ARBA" id="ARBA00022801"/>
    </source>
</evidence>
<dbReference type="GO" id="GO:0009253">
    <property type="term" value="P:peptidoglycan catabolic process"/>
    <property type="evidence" value="ECO:0007669"/>
    <property type="project" value="InterPro"/>
</dbReference>
<dbReference type="EC" id="3.5.1.28" evidence="2"/>
<keyword evidence="3" id="KW-0378">Hydrolase</keyword>
<dbReference type="InterPro" id="IPR006311">
    <property type="entry name" value="TAT_signal"/>
</dbReference>
<reference evidence="5" key="1">
    <citation type="submission" date="2020-10" db="EMBL/GenBank/DDBJ databases">
        <authorList>
            <person name="Gilroy R."/>
        </authorList>
    </citation>
    <scope>NUCLEOTIDE SEQUENCE</scope>
    <source>
        <strain evidence="5">B1-16210</strain>
    </source>
</reference>
<proteinExistence type="predicted"/>
<dbReference type="PANTHER" id="PTHR30404:SF0">
    <property type="entry name" value="N-ACETYLMURAMOYL-L-ALANINE AMIDASE AMIC"/>
    <property type="match status" value="1"/>
</dbReference>
<dbReference type="SMART" id="SM00646">
    <property type="entry name" value="Ami_3"/>
    <property type="match status" value="1"/>
</dbReference>
<dbReference type="InterPro" id="IPR050695">
    <property type="entry name" value="N-acetylmuramoyl_amidase_3"/>
</dbReference>
<evidence type="ECO:0000256" key="1">
    <source>
        <dbReference type="ARBA" id="ARBA00001561"/>
    </source>
</evidence>
<organism evidence="5 6">
    <name type="scientific">Candidatus Enterousia excrementavium</name>
    <dbReference type="NCBI Taxonomy" id="2840789"/>
    <lineage>
        <taxon>Bacteria</taxon>
        <taxon>Pseudomonadati</taxon>
        <taxon>Pseudomonadota</taxon>
        <taxon>Alphaproteobacteria</taxon>
        <taxon>Candidatus Enterousia</taxon>
    </lineage>
</organism>
<evidence type="ECO:0000313" key="5">
    <source>
        <dbReference type="EMBL" id="MBO8407570.1"/>
    </source>
</evidence>
<comment type="caution">
    <text evidence="5">The sequence shown here is derived from an EMBL/GenBank/DDBJ whole genome shotgun (WGS) entry which is preliminary data.</text>
</comment>
<feature type="domain" description="MurNAc-LAA" evidence="4">
    <location>
        <begin position="229"/>
        <end position="384"/>
    </location>
</feature>
<name>A0A940DF59_9PROT</name>
<sequence>MKLTRRTVLKISGLTTVIVALLPRMAFAARNSLRTVRTGIQPGNKTRLVIETAERPSYSLSYEPNKLIVTLSNTAANTALAPAMAAGTLVTAITQAQSGDKLQIIADLAKPIDELPRDNIMLLNPNGDNDYRLVLDFTAGSGAATAASATTTATTTAPKKSTTPTRKYIVVIDAGHGGKDPGCIGKGGTQEKTVVLSVAKKLKNKLNAAGFQTYLTRSNDTYLKLAQRAAIGEKKHADLFLSLHANANPSRAMQGFSIYTLSEKASDEEAAKLADAENAADKIDVSGFEQFDKDIRIALSSLQQHAVAEMSVEYANGCASAFKRAKITQQPGPDVRHAPFAVLRSTVPGALIELGHLSNATEEKLLKSSAHQDKLVAAIVKSVQGYNFDV</sequence>
<dbReference type="PROSITE" id="PS51318">
    <property type="entry name" value="TAT"/>
    <property type="match status" value="1"/>
</dbReference>
<evidence type="ECO:0000256" key="2">
    <source>
        <dbReference type="ARBA" id="ARBA00011901"/>
    </source>
</evidence>
<protein>
    <recommendedName>
        <fullName evidence="2">N-acetylmuramoyl-L-alanine amidase</fullName>
        <ecNumber evidence="2">3.5.1.28</ecNumber>
    </recommendedName>
</protein>
<dbReference type="EMBL" id="JADINE010000047">
    <property type="protein sequence ID" value="MBO8407570.1"/>
    <property type="molecule type" value="Genomic_DNA"/>
</dbReference>
<gene>
    <name evidence="5" type="ORF">IAC77_03890</name>
</gene>
<dbReference type="Gene3D" id="3.40.630.40">
    <property type="entry name" value="Zn-dependent exopeptidases"/>
    <property type="match status" value="1"/>
</dbReference>
<comment type="catalytic activity">
    <reaction evidence="1">
        <text>Hydrolyzes the link between N-acetylmuramoyl residues and L-amino acid residues in certain cell-wall glycopeptides.</text>
        <dbReference type="EC" id="3.5.1.28"/>
    </reaction>
</comment>
<dbReference type="GO" id="GO:0030288">
    <property type="term" value="C:outer membrane-bounded periplasmic space"/>
    <property type="evidence" value="ECO:0007669"/>
    <property type="project" value="TreeGrafter"/>
</dbReference>
<evidence type="ECO:0000259" key="4">
    <source>
        <dbReference type="SMART" id="SM00646"/>
    </source>
</evidence>
<dbReference type="GO" id="GO:0008745">
    <property type="term" value="F:N-acetylmuramoyl-L-alanine amidase activity"/>
    <property type="evidence" value="ECO:0007669"/>
    <property type="project" value="UniProtKB-EC"/>
</dbReference>
<dbReference type="SUPFAM" id="SSF53187">
    <property type="entry name" value="Zn-dependent exopeptidases"/>
    <property type="match status" value="1"/>
</dbReference>
<accession>A0A940DF59</accession>
<dbReference type="PANTHER" id="PTHR30404">
    <property type="entry name" value="N-ACETYLMURAMOYL-L-ALANINE AMIDASE"/>
    <property type="match status" value="1"/>
</dbReference>
<dbReference type="Pfam" id="PF01520">
    <property type="entry name" value="Amidase_3"/>
    <property type="match status" value="1"/>
</dbReference>
<dbReference type="CDD" id="cd02696">
    <property type="entry name" value="MurNAc-LAA"/>
    <property type="match status" value="1"/>
</dbReference>
<dbReference type="InterPro" id="IPR002508">
    <property type="entry name" value="MurNAc-LAA_cat"/>
</dbReference>